<reference evidence="4" key="1">
    <citation type="submission" date="2020-08" db="EMBL/GenBank/DDBJ databases">
        <title>Multicomponent nature underlies the extraordinary mechanical properties of spider dragline silk.</title>
        <authorList>
            <person name="Kono N."/>
            <person name="Nakamura H."/>
            <person name="Mori M."/>
            <person name="Yoshida Y."/>
            <person name="Ohtoshi R."/>
            <person name="Malay A.D."/>
            <person name="Moran D.A.P."/>
            <person name="Tomita M."/>
            <person name="Numata K."/>
            <person name="Arakawa K."/>
        </authorList>
    </citation>
    <scope>NUCLEOTIDE SEQUENCE</scope>
</reference>
<dbReference type="EMBL" id="BMAW01052957">
    <property type="protein sequence ID" value="GFS88316.1"/>
    <property type="molecule type" value="Genomic_DNA"/>
</dbReference>
<dbReference type="OrthoDB" id="6432390at2759"/>
<dbReference type="Pfam" id="PF10530">
    <property type="entry name" value="Toxin_35"/>
    <property type="match status" value="1"/>
</dbReference>
<evidence type="ECO:0000313" key="5">
    <source>
        <dbReference type="Proteomes" id="UP000887013"/>
    </source>
</evidence>
<evidence type="ECO:0000256" key="2">
    <source>
        <dbReference type="ARBA" id="ARBA00022525"/>
    </source>
</evidence>
<keyword evidence="2" id="KW-0964">Secreted</keyword>
<dbReference type="InterPro" id="IPR019553">
    <property type="entry name" value="Spider_toxin_CSTX_knottin"/>
</dbReference>
<comment type="caution">
    <text evidence="4">The sequence shown here is derived from an EMBL/GenBank/DDBJ whole genome shotgun (WGS) entry which is preliminary data.</text>
</comment>
<dbReference type="AlphaFoldDB" id="A0A8X6T8M9"/>
<dbReference type="Proteomes" id="UP000887013">
    <property type="component" value="Unassembled WGS sequence"/>
</dbReference>
<evidence type="ECO:0000256" key="1">
    <source>
        <dbReference type="ARBA" id="ARBA00004613"/>
    </source>
</evidence>
<proteinExistence type="predicted"/>
<keyword evidence="3" id="KW-1015">Disulfide bond</keyword>
<dbReference type="InterPro" id="IPR011142">
    <property type="entry name" value="Spider_toxin_CSTX_Knottin_CS"/>
</dbReference>
<dbReference type="GO" id="GO:0005576">
    <property type="term" value="C:extracellular region"/>
    <property type="evidence" value="ECO:0007669"/>
    <property type="project" value="UniProtKB-SubCell"/>
</dbReference>
<keyword evidence="5" id="KW-1185">Reference proteome</keyword>
<accession>A0A8X6T8M9</accession>
<name>A0A8X6T8M9_NEPPI</name>
<protein>
    <submittedName>
        <fullName evidence="4">U1-lycotoxin-Ls1k</fullName>
    </submittedName>
</protein>
<dbReference type="GO" id="GO:0090729">
    <property type="term" value="F:toxin activity"/>
    <property type="evidence" value="ECO:0007669"/>
    <property type="project" value="InterPro"/>
</dbReference>
<dbReference type="PROSITE" id="PS60029">
    <property type="entry name" value="SPIDER_CSTX"/>
    <property type="match status" value="1"/>
</dbReference>
<organism evidence="4 5">
    <name type="scientific">Nephila pilipes</name>
    <name type="common">Giant wood spider</name>
    <name type="synonym">Nephila maculata</name>
    <dbReference type="NCBI Taxonomy" id="299642"/>
    <lineage>
        <taxon>Eukaryota</taxon>
        <taxon>Metazoa</taxon>
        <taxon>Ecdysozoa</taxon>
        <taxon>Arthropoda</taxon>
        <taxon>Chelicerata</taxon>
        <taxon>Arachnida</taxon>
        <taxon>Araneae</taxon>
        <taxon>Araneomorphae</taxon>
        <taxon>Entelegynae</taxon>
        <taxon>Araneoidea</taxon>
        <taxon>Nephilidae</taxon>
        <taxon>Nephila</taxon>
    </lineage>
</organism>
<sequence>MESRHEEKACIEKHHECTHDKENCCEGKYFQYKCKCYDVTNEEGNQVQRCACKNPFKYKAAEFFFSIGKKLG</sequence>
<evidence type="ECO:0000256" key="3">
    <source>
        <dbReference type="ARBA" id="ARBA00023157"/>
    </source>
</evidence>
<comment type="subcellular location">
    <subcellularLocation>
        <location evidence="1">Secreted</location>
    </subcellularLocation>
</comment>
<gene>
    <name evidence="4" type="primary">TX124</name>
    <name evidence="4" type="ORF">NPIL_89442</name>
</gene>
<evidence type="ECO:0000313" key="4">
    <source>
        <dbReference type="EMBL" id="GFS88316.1"/>
    </source>
</evidence>